<reference evidence="1" key="1">
    <citation type="submission" date="2022-05" db="EMBL/GenBank/DDBJ databases">
        <title>The Musa troglodytarum L. genome provides insights into the mechanism of non-climacteric behaviour and enrichment of carotenoids.</title>
        <authorList>
            <person name="Wang J."/>
        </authorList>
    </citation>
    <scope>NUCLEOTIDE SEQUENCE</scope>
    <source>
        <tissue evidence="1">Leaf</tissue>
    </source>
</reference>
<evidence type="ECO:0000313" key="2">
    <source>
        <dbReference type="Proteomes" id="UP001055439"/>
    </source>
</evidence>
<name>A0A9E7KTA8_9LILI</name>
<dbReference type="EMBL" id="CP097510">
    <property type="protein sequence ID" value="URE26734.1"/>
    <property type="molecule type" value="Genomic_DNA"/>
</dbReference>
<gene>
    <name evidence="1" type="ORF">MUK42_17991</name>
</gene>
<accession>A0A9E7KTA8</accession>
<evidence type="ECO:0000313" key="1">
    <source>
        <dbReference type="EMBL" id="URE26734.1"/>
    </source>
</evidence>
<dbReference type="AlphaFoldDB" id="A0A9E7KTA8"/>
<proteinExistence type="predicted"/>
<dbReference type="Proteomes" id="UP001055439">
    <property type="component" value="Chromosome 8"/>
</dbReference>
<organism evidence="1 2">
    <name type="scientific">Musa troglodytarum</name>
    <name type="common">fe'i banana</name>
    <dbReference type="NCBI Taxonomy" id="320322"/>
    <lineage>
        <taxon>Eukaryota</taxon>
        <taxon>Viridiplantae</taxon>
        <taxon>Streptophyta</taxon>
        <taxon>Embryophyta</taxon>
        <taxon>Tracheophyta</taxon>
        <taxon>Spermatophyta</taxon>
        <taxon>Magnoliopsida</taxon>
        <taxon>Liliopsida</taxon>
        <taxon>Zingiberales</taxon>
        <taxon>Musaceae</taxon>
        <taxon>Musa</taxon>
    </lineage>
</organism>
<keyword evidence="2" id="KW-1185">Reference proteome</keyword>
<protein>
    <submittedName>
        <fullName evidence="1">Uncharacterized protein</fullName>
    </submittedName>
</protein>
<sequence>MRAVFRRYYYSKETIDKLSAGFGLLSRGSSGLVMTKSPFLISS</sequence>